<dbReference type="InterPro" id="IPR003423">
    <property type="entry name" value="OMP_efflux"/>
</dbReference>
<evidence type="ECO:0000256" key="3">
    <source>
        <dbReference type="SAM" id="MobiDB-lite"/>
    </source>
</evidence>
<dbReference type="EMBL" id="OZ026884">
    <property type="protein sequence ID" value="CAL1240274.1"/>
    <property type="molecule type" value="Genomic_DNA"/>
</dbReference>
<organism evidence="4 5">
    <name type="scientific">Candidatus Methylocalor cossyra</name>
    <dbReference type="NCBI Taxonomy" id="3108543"/>
    <lineage>
        <taxon>Bacteria</taxon>
        <taxon>Pseudomonadati</taxon>
        <taxon>Pseudomonadota</taxon>
        <taxon>Gammaproteobacteria</taxon>
        <taxon>Methylococcales</taxon>
        <taxon>Methylococcaceae</taxon>
        <taxon>Candidatus Methylocalor</taxon>
    </lineage>
</organism>
<dbReference type="Gene3D" id="2.20.200.10">
    <property type="entry name" value="Outer membrane efflux proteins (OEP)"/>
    <property type="match status" value="1"/>
</dbReference>
<dbReference type="PANTHER" id="PTHR30203">
    <property type="entry name" value="OUTER MEMBRANE CATION EFFLUX PROTEIN"/>
    <property type="match status" value="1"/>
</dbReference>
<feature type="chain" id="PRO_5044994871" evidence="2">
    <location>
        <begin position="29"/>
        <end position="532"/>
    </location>
</feature>
<keyword evidence="2" id="KW-0449">Lipoprotein</keyword>
<gene>
    <name evidence="4" type="ORF">MECH1_V1_1498</name>
</gene>
<feature type="region of interest" description="Disordered" evidence="3">
    <location>
        <begin position="504"/>
        <end position="532"/>
    </location>
</feature>
<evidence type="ECO:0000313" key="4">
    <source>
        <dbReference type="EMBL" id="CAL1240274.1"/>
    </source>
</evidence>
<name>A0ABP1C7T8_9GAMM</name>
<feature type="signal peptide" evidence="2">
    <location>
        <begin position="1"/>
        <end position="28"/>
    </location>
</feature>
<reference evidence="4 5" key="1">
    <citation type="submission" date="2024-04" db="EMBL/GenBank/DDBJ databases">
        <authorList>
            <person name="Cremers G."/>
        </authorList>
    </citation>
    <scope>NUCLEOTIDE SEQUENCE [LARGE SCALE GENOMIC DNA]</scope>
    <source>
        <strain evidence="4">MeCH1-AG</strain>
    </source>
</reference>
<dbReference type="SUPFAM" id="SSF56954">
    <property type="entry name" value="Outer membrane efflux proteins (OEP)"/>
    <property type="match status" value="1"/>
</dbReference>
<accession>A0ABP1C7T8</accession>
<evidence type="ECO:0000313" key="5">
    <source>
        <dbReference type="Proteomes" id="UP001497493"/>
    </source>
</evidence>
<dbReference type="PANTHER" id="PTHR30203:SF33">
    <property type="entry name" value="BLR4455 PROTEIN"/>
    <property type="match status" value="1"/>
</dbReference>
<dbReference type="Proteomes" id="UP001497493">
    <property type="component" value="Chromosome"/>
</dbReference>
<dbReference type="Gene3D" id="1.20.1600.10">
    <property type="entry name" value="Outer membrane efflux proteins (OEP)"/>
    <property type="match status" value="1"/>
</dbReference>
<keyword evidence="2" id="KW-1134">Transmembrane beta strand</keyword>
<comment type="subcellular location">
    <subcellularLocation>
        <location evidence="2">Cell outer membrane</location>
        <topology evidence="2">Lipid-anchor</topology>
    </subcellularLocation>
</comment>
<dbReference type="NCBIfam" id="TIGR01845">
    <property type="entry name" value="outer_NodT"/>
    <property type="match status" value="1"/>
</dbReference>
<keyword evidence="5" id="KW-1185">Reference proteome</keyword>
<keyword evidence="2" id="KW-0472">Membrane</keyword>
<protein>
    <submittedName>
        <fullName evidence="4">Secretion protein</fullName>
    </submittedName>
</protein>
<dbReference type="PROSITE" id="PS51257">
    <property type="entry name" value="PROKAR_LIPOPROTEIN"/>
    <property type="match status" value="1"/>
</dbReference>
<dbReference type="InterPro" id="IPR010131">
    <property type="entry name" value="MdtP/NodT-like"/>
</dbReference>
<keyword evidence="2" id="KW-0564">Palmitate</keyword>
<keyword evidence="2" id="KW-0732">Signal</keyword>
<proteinExistence type="inferred from homology"/>
<keyword evidence="2" id="KW-0812">Transmembrane</keyword>
<dbReference type="Pfam" id="PF02321">
    <property type="entry name" value="OEP"/>
    <property type="match status" value="2"/>
</dbReference>
<sequence length="532" mass="58663">MPKKPRMARFSSLAARCGGFLLSLGLSACVNGPAVDLAPAYEPAKFVVPASWHGSSPFVEAKPSDGEMRPDWWKLFGDPVLNQLEEQAMAANPDLQAAAERFVQARDEMMKVRSALVPHLGIEFGASNNKQSEHSLFHAPGSRIHDAQVSLGGLASWEPDFWSAIRNATRAEIYRAEERAADFGLARLSLQAEVATDYFTLRALDAQAAIYQQSIDLYRQSLDLVKSQFEGAIASALDVARVESLLFNTESKLAQIQGQREVAEHALAILVNRAPASFKIDPVDELRLPNFALPRTLPSTLLERRPDVAAMERRMAQANREIGIARAAFYPNVSFRADGGFEDNGFDLVKLANSFWSYGSAISLPIFQGGFRRAQLQQAWAAYRETEDQYRSTVLNAFREVENGLSLTNRLTKAAERQDATVAATLKTQDLTMQLYRGGLASSLELIYAQVATLTSRIDAIQIKADLLRSMVALVRALGGGWDRKQLPSDEQIQPMGVFQYTHLEKPPPAGGIDVPADNNRRHNDLTRPPAP</sequence>
<evidence type="ECO:0000256" key="1">
    <source>
        <dbReference type="ARBA" id="ARBA00007613"/>
    </source>
</evidence>
<evidence type="ECO:0000256" key="2">
    <source>
        <dbReference type="RuleBase" id="RU362097"/>
    </source>
</evidence>
<comment type="similarity">
    <text evidence="1 2">Belongs to the outer membrane factor (OMF) (TC 1.B.17) family.</text>
</comment>